<evidence type="ECO:0000259" key="2">
    <source>
        <dbReference type="Pfam" id="PF23247"/>
    </source>
</evidence>
<dbReference type="Pfam" id="PF23247">
    <property type="entry name" value="LRR_RPS2"/>
    <property type="match status" value="1"/>
</dbReference>
<dbReference type="EMBL" id="DF973734">
    <property type="protein sequence ID" value="GAU38861.1"/>
    <property type="molecule type" value="Genomic_DNA"/>
</dbReference>
<organism evidence="3 4">
    <name type="scientific">Trifolium subterraneum</name>
    <name type="common">Subterranean clover</name>
    <dbReference type="NCBI Taxonomy" id="3900"/>
    <lineage>
        <taxon>Eukaryota</taxon>
        <taxon>Viridiplantae</taxon>
        <taxon>Streptophyta</taxon>
        <taxon>Embryophyta</taxon>
        <taxon>Tracheophyta</taxon>
        <taxon>Spermatophyta</taxon>
        <taxon>Magnoliopsida</taxon>
        <taxon>eudicotyledons</taxon>
        <taxon>Gunneridae</taxon>
        <taxon>Pentapetalae</taxon>
        <taxon>rosids</taxon>
        <taxon>fabids</taxon>
        <taxon>Fabales</taxon>
        <taxon>Fabaceae</taxon>
        <taxon>Papilionoideae</taxon>
        <taxon>50 kb inversion clade</taxon>
        <taxon>NPAAA clade</taxon>
        <taxon>Hologalegina</taxon>
        <taxon>IRL clade</taxon>
        <taxon>Trifolieae</taxon>
        <taxon>Trifolium</taxon>
    </lineage>
</organism>
<proteinExistence type="predicted"/>
<dbReference type="Proteomes" id="UP000242715">
    <property type="component" value="Unassembled WGS sequence"/>
</dbReference>
<dbReference type="AlphaFoldDB" id="A0A2Z6N556"/>
<dbReference type="InterPro" id="IPR050905">
    <property type="entry name" value="Plant_NBS-LRR"/>
</dbReference>
<reference evidence="4" key="1">
    <citation type="journal article" date="2017" name="Front. Plant Sci.">
        <title>Climate Clever Clovers: New Paradigm to Reduce the Environmental Footprint of Ruminants by Breeding Low Methanogenic Forages Utilizing Haplotype Variation.</title>
        <authorList>
            <person name="Kaur P."/>
            <person name="Appels R."/>
            <person name="Bayer P.E."/>
            <person name="Keeble-Gagnere G."/>
            <person name="Wang J."/>
            <person name="Hirakawa H."/>
            <person name="Shirasawa K."/>
            <person name="Vercoe P."/>
            <person name="Stefanova K."/>
            <person name="Durmic Z."/>
            <person name="Nichols P."/>
            <person name="Revell C."/>
            <person name="Isobe S.N."/>
            <person name="Edwards D."/>
            <person name="Erskine W."/>
        </authorList>
    </citation>
    <scope>NUCLEOTIDE SEQUENCE [LARGE SCALE GENOMIC DNA]</scope>
    <source>
        <strain evidence="4">cv. Daliak</strain>
    </source>
</reference>
<keyword evidence="4" id="KW-1185">Reference proteome</keyword>
<protein>
    <recommendedName>
        <fullName evidence="2">Disease resistance protein At4g27190-like leucine-rich repeats domain-containing protein</fullName>
    </recommendedName>
</protein>
<dbReference type="InterPro" id="IPR032675">
    <property type="entry name" value="LRR_dom_sf"/>
</dbReference>
<dbReference type="SUPFAM" id="SSF52047">
    <property type="entry name" value="RNI-like"/>
    <property type="match status" value="1"/>
</dbReference>
<sequence>MQTAETFRLGNIERVWRNIIPDIVPLDQGMNDLIEFHLCRDTELQFLIDTKHTDSQVSNVFSKLMILHLEEMENLEELCNGPLPFDFLKSLENLSINYCKNLQSLFKYIPNLCNLKSMILHGCSMVFLFQLSTFRSLVSLERLEIMNFEHLEYIITDERKGGESIEEIVVDDDDDDNDSRSRGAMFPKLVDLRIERCPELESILSFLSAHDLPALEYLQIRNCYNLKYIFGQDVKLGSLKQMELDGLLHFIDIFAKSYGTMTSAIKEPSPISMDISKPQTQLDDIKCNIFSCYGKTPLVSEDQQQDSLTPLVNLSPYVIEPDNIWQRARCLSRQSHILCNIKEIKLYSILNMESVFTLSIARRMLLETLTVEKCGILKHIIIDTGDDSGGNNLDDVFPKLKELYIQNCWYLKSIFGHYNDDHDHPNQIEIHLPALECLHLFYLPRLVAMSPKQYHTTFPSLKDLAFQKRPQVAAKCIGDCISNSVTTRCVDGTTIKELKGNMEHFLTLEKLFSNDSKVESIFCLTEVNEQQMNLGLQKIVLYDQHLMTVLKKKNGGREGGFRRRGKKKEEERFVFSFRVFIFIPPVCDPVRADLSCLINQTALI</sequence>
<dbReference type="PANTHER" id="PTHR33463">
    <property type="entry name" value="NB-ARC DOMAIN-CONTAINING PROTEIN-RELATED"/>
    <property type="match status" value="1"/>
</dbReference>
<name>A0A2Z6N556_TRISU</name>
<evidence type="ECO:0000256" key="1">
    <source>
        <dbReference type="ARBA" id="ARBA00022821"/>
    </source>
</evidence>
<dbReference type="InterPro" id="IPR057135">
    <property type="entry name" value="At4g27190-like_LRR"/>
</dbReference>
<feature type="domain" description="Disease resistance protein At4g27190-like leucine-rich repeats" evidence="2">
    <location>
        <begin position="112"/>
        <end position="242"/>
    </location>
</feature>
<dbReference type="PANTHER" id="PTHR33463:SF105">
    <property type="entry name" value="AND NB-ARC DOMAIN DISEASE RESISTANCE PROTEIN, PUTATIVE-RELATED"/>
    <property type="match status" value="1"/>
</dbReference>
<evidence type="ECO:0000313" key="3">
    <source>
        <dbReference type="EMBL" id="GAU38861.1"/>
    </source>
</evidence>
<evidence type="ECO:0000313" key="4">
    <source>
        <dbReference type="Proteomes" id="UP000242715"/>
    </source>
</evidence>
<gene>
    <name evidence="3" type="ORF">TSUD_154240</name>
</gene>
<accession>A0A2Z6N556</accession>
<keyword evidence="1" id="KW-0611">Plant defense</keyword>
<dbReference type="OrthoDB" id="1460531at2759"/>
<dbReference type="Gene3D" id="3.80.10.10">
    <property type="entry name" value="Ribonuclease Inhibitor"/>
    <property type="match status" value="1"/>
</dbReference>